<dbReference type="EMBL" id="CAFBMV010000002">
    <property type="protein sequence ID" value="CAB4916525.1"/>
    <property type="molecule type" value="Genomic_DNA"/>
</dbReference>
<dbReference type="Pfam" id="PF01925">
    <property type="entry name" value="TauE"/>
    <property type="match status" value="1"/>
</dbReference>
<organism evidence="6">
    <name type="scientific">freshwater metagenome</name>
    <dbReference type="NCBI Taxonomy" id="449393"/>
    <lineage>
        <taxon>unclassified sequences</taxon>
        <taxon>metagenomes</taxon>
        <taxon>ecological metagenomes</taxon>
    </lineage>
</organism>
<evidence type="ECO:0000256" key="5">
    <source>
        <dbReference type="SAM" id="Phobius"/>
    </source>
</evidence>
<name>A0A6J6LP24_9ZZZZ</name>
<gene>
    <name evidence="6" type="ORF">UFOPK2289_00611</name>
    <name evidence="7" type="ORF">UFOPK2822_00362</name>
    <name evidence="8" type="ORF">UFOPK3346_00482</name>
    <name evidence="9" type="ORF">UFOPK3670_00398</name>
    <name evidence="10" type="ORF">UFOPK4308_00158</name>
</gene>
<dbReference type="PANTHER" id="PTHR43701">
    <property type="entry name" value="MEMBRANE TRANSPORTER PROTEIN MJ0441-RELATED"/>
    <property type="match status" value="1"/>
</dbReference>
<dbReference type="EMBL" id="CAEZWT010000012">
    <property type="protein sequence ID" value="CAB4662363.1"/>
    <property type="molecule type" value="Genomic_DNA"/>
</dbReference>
<feature type="transmembrane region" description="Helical" evidence="5">
    <location>
        <begin position="42"/>
        <end position="61"/>
    </location>
</feature>
<dbReference type="GO" id="GO:0016020">
    <property type="term" value="C:membrane"/>
    <property type="evidence" value="ECO:0007669"/>
    <property type="project" value="UniProtKB-SubCell"/>
</dbReference>
<keyword evidence="2 5" id="KW-0812">Transmembrane</keyword>
<comment type="subcellular location">
    <subcellularLocation>
        <location evidence="1">Membrane</location>
        <topology evidence="1">Multi-pass membrane protein</topology>
    </subcellularLocation>
</comment>
<feature type="transmembrane region" description="Helical" evidence="5">
    <location>
        <begin position="12"/>
        <end position="36"/>
    </location>
</feature>
<reference evidence="6" key="1">
    <citation type="submission" date="2020-05" db="EMBL/GenBank/DDBJ databases">
        <authorList>
            <person name="Chiriac C."/>
            <person name="Salcher M."/>
            <person name="Ghai R."/>
            <person name="Kavagutti S V."/>
        </authorList>
    </citation>
    <scope>NUCLEOTIDE SEQUENCE</scope>
</reference>
<dbReference type="PANTHER" id="PTHR43701:SF2">
    <property type="entry name" value="MEMBRANE TRANSPORTER PROTEIN YJNA-RELATED"/>
    <property type="match status" value="1"/>
</dbReference>
<dbReference type="AlphaFoldDB" id="A0A6J6LP24"/>
<evidence type="ECO:0000256" key="2">
    <source>
        <dbReference type="ARBA" id="ARBA00022692"/>
    </source>
</evidence>
<evidence type="ECO:0000256" key="1">
    <source>
        <dbReference type="ARBA" id="ARBA00004141"/>
    </source>
</evidence>
<feature type="transmembrane region" description="Helical" evidence="5">
    <location>
        <begin position="198"/>
        <end position="216"/>
    </location>
</feature>
<evidence type="ECO:0000256" key="3">
    <source>
        <dbReference type="ARBA" id="ARBA00022989"/>
    </source>
</evidence>
<feature type="transmembrane region" description="Helical" evidence="5">
    <location>
        <begin position="228"/>
        <end position="246"/>
    </location>
</feature>
<keyword evidence="4 5" id="KW-0472">Membrane</keyword>
<proteinExistence type="predicted"/>
<keyword evidence="3 5" id="KW-1133">Transmembrane helix</keyword>
<dbReference type="EMBL" id="CAFBLE010000003">
    <property type="protein sequence ID" value="CAB4861338.1"/>
    <property type="molecule type" value="Genomic_DNA"/>
</dbReference>
<feature type="transmembrane region" description="Helical" evidence="5">
    <location>
        <begin position="167"/>
        <end position="186"/>
    </location>
</feature>
<evidence type="ECO:0000256" key="4">
    <source>
        <dbReference type="ARBA" id="ARBA00023136"/>
    </source>
</evidence>
<evidence type="ECO:0000313" key="9">
    <source>
        <dbReference type="EMBL" id="CAB4916525.1"/>
    </source>
</evidence>
<dbReference type="EMBL" id="CAFBQL010000001">
    <property type="protein sequence ID" value="CAB5052329.1"/>
    <property type="molecule type" value="Genomic_DNA"/>
</dbReference>
<feature type="transmembrane region" description="Helical" evidence="5">
    <location>
        <begin position="97"/>
        <end position="116"/>
    </location>
</feature>
<dbReference type="InterPro" id="IPR051598">
    <property type="entry name" value="TSUP/Inactive_protease-like"/>
</dbReference>
<evidence type="ECO:0000313" key="8">
    <source>
        <dbReference type="EMBL" id="CAB4861338.1"/>
    </source>
</evidence>
<accession>A0A6J6LP24</accession>
<evidence type="ECO:0000313" key="6">
    <source>
        <dbReference type="EMBL" id="CAB4662363.1"/>
    </source>
</evidence>
<protein>
    <submittedName>
        <fullName evidence="6">Unannotated protein</fullName>
    </submittedName>
</protein>
<feature type="transmembrane region" description="Helical" evidence="5">
    <location>
        <begin position="128"/>
        <end position="161"/>
    </location>
</feature>
<dbReference type="InterPro" id="IPR002781">
    <property type="entry name" value="TM_pro_TauE-like"/>
</dbReference>
<sequence>MEILGALIAGSFIGAVLGFIGAGGAMLSVPILTYLFNFTPHHASTAALAIVFAAALAGTIPKFKKGDLLIREAATIWSLGLLTNVGGSWISHRLSDGAIMTGFAIVLTAAGSSMLIKPVSGNEKRMSPIILILVSLTIGLMTGLFGIGGGFLAIPVLVLAFKTPQNKAAGTSLLIISMNSLTALLAHYRQWQEVNWSIPAIMALSAVAVASFASHHAPKVSGIALRRAFAYLLFCVAAFTLIQTYLA</sequence>
<dbReference type="EMBL" id="CAEZZC010000003">
    <property type="protein sequence ID" value="CAB4743747.1"/>
    <property type="molecule type" value="Genomic_DNA"/>
</dbReference>
<evidence type="ECO:0000313" key="10">
    <source>
        <dbReference type="EMBL" id="CAB5052329.1"/>
    </source>
</evidence>
<feature type="transmembrane region" description="Helical" evidence="5">
    <location>
        <begin position="73"/>
        <end position="91"/>
    </location>
</feature>
<evidence type="ECO:0000313" key="7">
    <source>
        <dbReference type="EMBL" id="CAB4743747.1"/>
    </source>
</evidence>